<evidence type="ECO:0000256" key="4">
    <source>
        <dbReference type="ARBA" id="ARBA00023125"/>
    </source>
</evidence>
<feature type="region of interest" description="Disordered" evidence="8">
    <location>
        <begin position="205"/>
        <end position="281"/>
    </location>
</feature>
<dbReference type="InterPro" id="IPR013761">
    <property type="entry name" value="SAM/pointed_sf"/>
</dbReference>
<organism evidence="11 12">
    <name type="scientific">Chanos chanos</name>
    <name type="common">Milkfish</name>
    <name type="synonym">Mugil chanos</name>
    <dbReference type="NCBI Taxonomy" id="29144"/>
    <lineage>
        <taxon>Eukaryota</taxon>
        <taxon>Metazoa</taxon>
        <taxon>Chordata</taxon>
        <taxon>Craniata</taxon>
        <taxon>Vertebrata</taxon>
        <taxon>Euteleostomi</taxon>
        <taxon>Actinopterygii</taxon>
        <taxon>Neopterygii</taxon>
        <taxon>Teleostei</taxon>
        <taxon>Ostariophysi</taxon>
        <taxon>Gonorynchiformes</taxon>
        <taxon>Chanidae</taxon>
        <taxon>Chanos</taxon>
    </lineage>
</organism>
<evidence type="ECO:0000256" key="3">
    <source>
        <dbReference type="ARBA" id="ARBA00023015"/>
    </source>
</evidence>
<dbReference type="PANTHER" id="PTHR11849">
    <property type="entry name" value="ETS"/>
    <property type="match status" value="1"/>
</dbReference>
<dbReference type="SMART" id="SM00251">
    <property type="entry name" value="SAM_PNT"/>
    <property type="match status" value="1"/>
</dbReference>
<accession>A0A6J2VJM4</accession>
<dbReference type="InterPro" id="IPR036388">
    <property type="entry name" value="WH-like_DNA-bd_sf"/>
</dbReference>
<dbReference type="FunFam" id="1.10.10.10:FF:000136">
    <property type="entry name" value="ETS homologous factor isoform X1"/>
    <property type="match status" value="1"/>
</dbReference>
<dbReference type="PROSITE" id="PS50061">
    <property type="entry name" value="ETS_DOMAIN_3"/>
    <property type="match status" value="1"/>
</dbReference>
<keyword evidence="4 7" id="KW-0238">DNA-binding</keyword>
<dbReference type="GeneID" id="115814450"/>
<evidence type="ECO:0000256" key="1">
    <source>
        <dbReference type="ARBA" id="ARBA00004123"/>
    </source>
</evidence>
<dbReference type="Proteomes" id="UP000504632">
    <property type="component" value="Chromosome 6"/>
</dbReference>
<dbReference type="Pfam" id="PF02198">
    <property type="entry name" value="SAM_PNT"/>
    <property type="match status" value="1"/>
</dbReference>
<dbReference type="SMART" id="SM00413">
    <property type="entry name" value="ETS"/>
    <property type="match status" value="1"/>
</dbReference>
<feature type="domain" description="PNT" evidence="10">
    <location>
        <begin position="41"/>
        <end position="127"/>
    </location>
</feature>
<evidence type="ECO:0000259" key="10">
    <source>
        <dbReference type="PROSITE" id="PS51433"/>
    </source>
</evidence>
<dbReference type="OrthoDB" id="5961210at2759"/>
<reference evidence="12" key="1">
    <citation type="submission" date="2025-08" db="UniProtKB">
        <authorList>
            <consortium name="RefSeq"/>
        </authorList>
    </citation>
    <scope>IDENTIFICATION</scope>
</reference>
<dbReference type="FunCoup" id="A0A6J2VJM4">
    <property type="interactions" value="545"/>
</dbReference>
<evidence type="ECO:0000256" key="7">
    <source>
        <dbReference type="RuleBase" id="RU004019"/>
    </source>
</evidence>
<dbReference type="GO" id="GO:0001228">
    <property type="term" value="F:DNA-binding transcription activator activity, RNA polymerase II-specific"/>
    <property type="evidence" value="ECO:0007669"/>
    <property type="project" value="UniProtKB-ARBA"/>
</dbReference>
<comment type="similarity">
    <text evidence="2 7">Belongs to the ETS family.</text>
</comment>
<gene>
    <name evidence="12" type="primary">elf3</name>
</gene>
<dbReference type="InterPro" id="IPR000418">
    <property type="entry name" value="Ets_dom"/>
</dbReference>
<keyword evidence="3" id="KW-0805">Transcription regulation</keyword>
<proteinExistence type="inferred from homology"/>
<feature type="domain" description="ETS" evidence="9">
    <location>
        <begin position="285"/>
        <end position="367"/>
    </location>
</feature>
<dbReference type="InterPro" id="IPR003118">
    <property type="entry name" value="Pointed_dom"/>
</dbReference>
<evidence type="ECO:0000313" key="12">
    <source>
        <dbReference type="RefSeq" id="XP_030633160.1"/>
    </source>
</evidence>
<dbReference type="SUPFAM" id="SSF47769">
    <property type="entry name" value="SAM/Pointed domain"/>
    <property type="match status" value="1"/>
</dbReference>
<dbReference type="PRINTS" id="PR00454">
    <property type="entry name" value="ETSDOMAIN"/>
</dbReference>
<name>A0A6J2VJM4_CHACN</name>
<dbReference type="GO" id="GO:0030154">
    <property type="term" value="P:cell differentiation"/>
    <property type="evidence" value="ECO:0007669"/>
    <property type="project" value="TreeGrafter"/>
</dbReference>
<dbReference type="Gene3D" id="1.10.150.50">
    <property type="entry name" value="Transcription Factor, Ets-1"/>
    <property type="match status" value="1"/>
</dbReference>
<evidence type="ECO:0000313" key="11">
    <source>
        <dbReference type="Proteomes" id="UP000504632"/>
    </source>
</evidence>
<keyword evidence="5" id="KW-0804">Transcription</keyword>
<feature type="compositionally biased region" description="Basic and acidic residues" evidence="8">
    <location>
        <begin position="244"/>
        <end position="255"/>
    </location>
</feature>
<keyword evidence="6 7" id="KW-0539">Nucleus</keyword>
<evidence type="ECO:0000256" key="2">
    <source>
        <dbReference type="ARBA" id="ARBA00005562"/>
    </source>
</evidence>
<dbReference type="SUPFAM" id="SSF46785">
    <property type="entry name" value="Winged helix' DNA-binding domain"/>
    <property type="match status" value="1"/>
</dbReference>
<dbReference type="InParanoid" id="A0A6J2VJM4"/>
<dbReference type="AlphaFoldDB" id="A0A6J2VJM4"/>
<dbReference type="PROSITE" id="PS51433">
    <property type="entry name" value="PNT"/>
    <property type="match status" value="1"/>
</dbReference>
<dbReference type="GO" id="GO:0005634">
    <property type="term" value="C:nucleus"/>
    <property type="evidence" value="ECO:0007669"/>
    <property type="project" value="UniProtKB-SubCell"/>
</dbReference>
<sequence length="380" mass="43849">MSTSSELSRILNTANVTMYSTEPQPNLQPLHISMVNRAPQLLDISFYGTTAGPWNHVNPQYWTKKQVLEWIEYHVEESKFDASLLNMAYCSMDGSTLCHMNREDFTMAFGTLGERLHQNLEMLKAKHGHHQVDDLTDPRDLTETYDLLNDFLLGLPQSPLLHDGQFGGLLDTVVVQPSPPQERRDSDSYNFLTAYKTEIDNGYESLPESLQSSTGSFLNPSSPESNGSDSDPEFLDMRYPVKTKSFEKQERGEQKKRGRGRPPKLSRGSDQFTDSKKSKHTPRGTHLWEFIRDILIHPEQNQGLMKWEDRRDGVFKFLKSEAVAQLWGQKKKNSSMTYEKLSRAMRYYYKRDILERVDGRRLVYKFGKNSSGWKLEELGM</sequence>
<dbReference type="GO" id="GO:1990837">
    <property type="term" value="F:sequence-specific double-stranded DNA binding"/>
    <property type="evidence" value="ECO:0007669"/>
    <property type="project" value="UniProtKB-ARBA"/>
</dbReference>
<dbReference type="Gene3D" id="1.10.10.10">
    <property type="entry name" value="Winged helix-like DNA-binding domain superfamily/Winged helix DNA-binding domain"/>
    <property type="match status" value="1"/>
</dbReference>
<dbReference type="CTD" id="1999"/>
<comment type="subcellular location">
    <subcellularLocation>
        <location evidence="1 7">Nucleus</location>
    </subcellularLocation>
</comment>
<dbReference type="PANTHER" id="PTHR11849:SF13">
    <property type="entry name" value="ETS-RELATED TRANSCRIPTION FACTOR ELF-3"/>
    <property type="match status" value="1"/>
</dbReference>
<evidence type="ECO:0000259" key="9">
    <source>
        <dbReference type="PROSITE" id="PS50061"/>
    </source>
</evidence>
<feature type="compositionally biased region" description="Polar residues" evidence="8">
    <location>
        <begin position="208"/>
        <end position="229"/>
    </location>
</feature>
<dbReference type="InterPro" id="IPR036390">
    <property type="entry name" value="WH_DNA-bd_sf"/>
</dbReference>
<dbReference type="RefSeq" id="XP_030633160.1">
    <property type="nucleotide sequence ID" value="XM_030777300.1"/>
</dbReference>
<keyword evidence="11" id="KW-1185">Reference proteome</keyword>
<evidence type="ECO:0000256" key="8">
    <source>
        <dbReference type="SAM" id="MobiDB-lite"/>
    </source>
</evidence>
<dbReference type="InterPro" id="IPR046328">
    <property type="entry name" value="ETS_fam"/>
</dbReference>
<dbReference type="Pfam" id="PF00178">
    <property type="entry name" value="Ets"/>
    <property type="match status" value="1"/>
</dbReference>
<evidence type="ECO:0000256" key="5">
    <source>
        <dbReference type="ARBA" id="ARBA00023163"/>
    </source>
</evidence>
<evidence type="ECO:0000256" key="6">
    <source>
        <dbReference type="ARBA" id="ARBA00023242"/>
    </source>
</evidence>
<protein>
    <submittedName>
        <fullName evidence="12">ETS homologous factor isoform X1</fullName>
    </submittedName>
</protein>